<accession>A0AAE1B5W7</accession>
<keyword evidence="5" id="KW-0378">Hydrolase</keyword>
<evidence type="ECO:0000256" key="8">
    <source>
        <dbReference type="ARBA" id="ARBA00023242"/>
    </source>
</evidence>
<dbReference type="GO" id="GO:0005634">
    <property type="term" value="C:nucleus"/>
    <property type="evidence" value="ECO:0007669"/>
    <property type="project" value="UniProtKB-SubCell"/>
</dbReference>
<keyword evidence="8" id="KW-0539">Nucleus</keyword>
<dbReference type="InterPro" id="IPR010347">
    <property type="entry name" value="Tdp1"/>
</dbReference>
<dbReference type="InterPro" id="IPR019406">
    <property type="entry name" value="APLF_PBZ"/>
</dbReference>
<feature type="compositionally biased region" description="Basic and acidic residues" evidence="12">
    <location>
        <begin position="28"/>
        <end position="40"/>
    </location>
</feature>
<evidence type="ECO:0000259" key="13">
    <source>
        <dbReference type="Pfam" id="PF10283"/>
    </source>
</evidence>
<evidence type="ECO:0000256" key="1">
    <source>
        <dbReference type="ARBA" id="ARBA00004123"/>
    </source>
</evidence>
<feature type="active site" description="Nucleophile" evidence="9">
    <location>
        <position position="308"/>
    </location>
</feature>
<dbReference type="GO" id="GO:0017005">
    <property type="term" value="F:3'-tyrosyl-DNA phosphodiesterase activity"/>
    <property type="evidence" value="ECO:0007669"/>
    <property type="project" value="TreeGrafter"/>
</dbReference>
<comment type="caution">
    <text evidence="14">The sequence shown here is derived from an EMBL/GenBank/DDBJ whole genome shotgun (WGS) entry which is preliminary data.</text>
</comment>
<evidence type="ECO:0000256" key="11">
    <source>
        <dbReference type="PIRSR" id="PIRSR610347-3"/>
    </source>
</evidence>
<sequence length="656" mass="73777">MSTLMAAPSTLTDEQLARNLQTQFDKEYAEHEARKEKDLAMARAISKAHTMSESDDSDTDNVRVHTGSEDLFADSNDDEDDILKSIDAKGLQLSTTKKSKSDGKDAYKLKEKEPSQEADLYNADTDIEDDSNEDSKANLSRSTKKSVCRYGSKCYRKNPSHVEEFYHPTKRKSDEPATCSSDKKAKIQSSKSTKQKTSSDMFTAFQPFSFFLTKVKDIKNEYNSAGALSLKDILSETMGKLQASCHFNFMFDMEWLVRQYPDSARQLPMLLVHGEQGRDELDMKAEAQNFSHISLCKAPLDIPYGTHHTKMMFLLYSSGLRVVIHTANLIPNDWHQKTQGIWISPVFPALNNSSEKGDSPTGFKTDLLQYLTAYRSAKLAPWERRIQAHDMTTANVHIIASVPGRHTLSHKNSWGHLKLRKVLSERGPDPTRVQNWPLVGQFSSIGSLGPDKDAWLTTEWAKSLNSCKGSSMMQGIGISQPKLDLIFPSMDNIRVSLEGYNGGGCVPYSIKTASKQPWLTQFFSQWKSEGRGRSKAVPHIKTYTRHSPDGTQAAWFMVTSANLSKAAWGVLEKKGSQLMIRSYELGVLFLPQYYGYKTSFPLSSKVEDIVEAEKATFPLPYDLPPTTYVRGDRPWFIDVPCVDLPDTFGLKWCPPL</sequence>
<protein>
    <recommendedName>
        <fullName evidence="13">PBZ-type domain-containing protein</fullName>
    </recommendedName>
</protein>
<feature type="region of interest" description="Disordered" evidence="12">
    <location>
        <begin position="93"/>
        <end position="142"/>
    </location>
</feature>
<evidence type="ECO:0000313" key="15">
    <source>
        <dbReference type="Proteomes" id="UP001283361"/>
    </source>
</evidence>
<feature type="domain" description="PBZ-type" evidence="13">
    <location>
        <begin position="146"/>
        <end position="170"/>
    </location>
</feature>
<comment type="subcellular location">
    <subcellularLocation>
        <location evidence="1">Nucleus</location>
    </subcellularLocation>
</comment>
<organism evidence="14 15">
    <name type="scientific">Elysia crispata</name>
    <name type="common">lettuce slug</name>
    <dbReference type="NCBI Taxonomy" id="231223"/>
    <lineage>
        <taxon>Eukaryota</taxon>
        <taxon>Metazoa</taxon>
        <taxon>Spiralia</taxon>
        <taxon>Lophotrochozoa</taxon>
        <taxon>Mollusca</taxon>
        <taxon>Gastropoda</taxon>
        <taxon>Heterobranchia</taxon>
        <taxon>Euthyneura</taxon>
        <taxon>Panpulmonata</taxon>
        <taxon>Sacoglossa</taxon>
        <taxon>Placobranchoidea</taxon>
        <taxon>Plakobranchidae</taxon>
        <taxon>Elysia</taxon>
    </lineage>
</organism>
<dbReference type="SUPFAM" id="SSF56024">
    <property type="entry name" value="Phospholipase D/nuclease"/>
    <property type="match status" value="2"/>
</dbReference>
<dbReference type="Proteomes" id="UP001283361">
    <property type="component" value="Unassembled WGS sequence"/>
</dbReference>
<feature type="site" description="Interaction with DNA" evidence="11">
    <location>
        <position position="564"/>
    </location>
</feature>
<dbReference type="Pfam" id="PF06087">
    <property type="entry name" value="Tyr-DNA_phospho"/>
    <property type="match status" value="1"/>
</dbReference>
<evidence type="ECO:0000256" key="5">
    <source>
        <dbReference type="ARBA" id="ARBA00022801"/>
    </source>
</evidence>
<feature type="region of interest" description="Disordered" evidence="12">
    <location>
        <begin position="168"/>
        <end position="193"/>
    </location>
</feature>
<evidence type="ECO:0000256" key="3">
    <source>
        <dbReference type="ARBA" id="ARBA00022722"/>
    </source>
</evidence>
<dbReference type="GO" id="GO:0004527">
    <property type="term" value="F:exonuclease activity"/>
    <property type="evidence" value="ECO:0007669"/>
    <property type="project" value="UniProtKB-KW"/>
</dbReference>
<keyword evidence="4" id="KW-0227">DNA damage</keyword>
<evidence type="ECO:0000256" key="10">
    <source>
        <dbReference type="PIRSR" id="PIRSR610347-2"/>
    </source>
</evidence>
<reference evidence="14" key="1">
    <citation type="journal article" date="2023" name="G3 (Bethesda)">
        <title>A reference genome for the long-term kleptoplast-retaining sea slug Elysia crispata morphotype clarki.</title>
        <authorList>
            <person name="Eastman K.E."/>
            <person name="Pendleton A.L."/>
            <person name="Shaikh M.A."/>
            <person name="Suttiyut T."/>
            <person name="Ogas R."/>
            <person name="Tomko P."/>
            <person name="Gavelis G."/>
            <person name="Widhalm J.R."/>
            <person name="Wisecaver J.H."/>
        </authorList>
    </citation>
    <scope>NUCLEOTIDE SEQUENCE</scope>
    <source>
        <strain evidence="14">ECLA1</strain>
    </source>
</reference>
<dbReference type="Pfam" id="PF10283">
    <property type="entry name" value="zf-CCHH"/>
    <property type="match status" value="1"/>
</dbReference>
<dbReference type="PANTHER" id="PTHR12415:SF0">
    <property type="entry name" value="TYROSYL-DNA PHOSPHODIESTERASE 1"/>
    <property type="match status" value="1"/>
</dbReference>
<dbReference type="CDD" id="cd09195">
    <property type="entry name" value="PLDc_mTdp1_2"/>
    <property type="match status" value="1"/>
</dbReference>
<proteinExistence type="inferred from homology"/>
<evidence type="ECO:0000256" key="9">
    <source>
        <dbReference type="PIRSR" id="PIRSR610347-1"/>
    </source>
</evidence>
<keyword evidence="3" id="KW-0540">Nuclease</keyword>
<dbReference type="GO" id="GO:0003690">
    <property type="term" value="F:double-stranded DNA binding"/>
    <property type="evidence" value="ECO:0007669"/>
    <property type="project" value="TreeGrafter"/>
</dbReference>
<comment type="similarity">
    <text evidence="2">Belongs to the tyrosyl-DNA phosphodiesterase family.</text>
</comment>
<name>A0AAE1B5W7_9GAST</name>
<gene>
    <name evidence="14" type="ORF">RRG08_054339</name>
</gene>
<keyword evidence="15" id="KW-1185">Reference proteome</keyword>
<keyword evidence="6" id="KW-0269">Exonuclease</keyword>
<feature type="active site" description="Proton donor/acceptor" evidence="9">
    <location>
        <position position="539"/>
    </location>
</feature>
<keyword evidence="7" id="KW-0234">DNA repair</keyword>
<evidence type="ECO:0000256" key="7">
    <source>
        <dbReference type="ARBA" id="ARBA00023204"/>
    </source>
</evidence>
<feature type="region of interest" description="Disordered" evidence="12">
    <location>
        <begin position="28"/>
        <end position="78"/>
    </location>
</feature>
<dbReference type="CDD" id="cd09193">
    <property type="entry name" value="PLDc_mTdp1_1"/>
    <property type="match status" value="1"/>
</dbReference>
<evidence type="ECO:0000256" key="12">
    <source>
        <dbReference type="SAM" id="MobiDB-lite"/>
    </source>
</evidence>
<evidence type="ECO:0000313" key="14">
    <source>
        <dbReference type="EMBL" id="KAK3799212.1"/>
    </source>
</evidence>
<dbReference type="GO" id="GO:0003697">
    <property type="term" value="F:single-stranded DNA binding"/>
    <property type="evidence" value="ECO:0007669"/>
    <property type="project" value="TreeGrafter"/>
</dbReference>
<feature type="compositionally biased region" description="Basic and acidic residues" evidence="12">
    <location>
        <begin position="168"/>
        <end position="185"/>
    </location>
</feature>
<dbReference type="AlphaFoldDB" id="A0AAE1B5W7"/>
<feature type="compositionally biased region" description="Basic and acidic residues" evidence="12">
    <location>
        <begin position="99"/>
        <end position="115"/>
    </location>
</feature>
<dbReference type="PANTHER" id="PTHR12415">
    <property type="entry name" value="TYROSYL-DNA PHOSPHODIESTERASE 1"/>
    <property type="match status" value="1"/>
</dbReference>
<dbReference type="GO" id="GO:0006281">
    <property type="term" value="P:DNA repair"/>
    <property type="evidence" value="ECO:0007669"/>
    <property type="project" value="UniProtKB-KW"/>
</dbReference>
<evidence type="ECO:0000256" key="2">
    <source>
        <dbReference type="ARBA" id="ARBA00010205"/>
    </source>
</evidence>
<feature type="binding site" evidence="10">
    <location>
        <position position="541"/>
    </location>
    <ligand>
        <name>substrate</name>
    </ligand>
</feature>
<evidence type="ECO:0000256" key="4">
    <source>
        <dbReference type="ARBA" id="ARBA00022763"/>
    </source>
</evidence>
<evidence type="ECO:0000256" key="6">
    <source>
        <dbReference type="ARBA" id="ARBA00022839"/>
    </source>
</evidence>
<dbReference type="EMBL" id="JAWDGP010000590">
    <property type="protein sequence ID" value="KAK3799212.1"/>
    <property type="molecule type" value="Genomic_DNA"/>
</dbReference>
<feature type="binding site" evidence="10">
    <location>
        <position position="310"/>
    </location>
    <ligand>
        <name>substrate</name>
    </ligand>
</feature>
<dbReference type="Gene3D" id="3.30.870.10">
    <property type="entry name" value="Endonuclease Chain A"/>
    <property type="match status" value="2"/>
</dbReference>